<name>A0A7X0MQF8_9HYPH</name>
<dbReference type="EMBL" id="JACHBU010000001">
    <property type="protein sequence ID" value="MBB6507439.1"/>
    <property type="molecule type" value="Genomic_DNA"/>
</dbReference>
<evidence type="ECO:0000256" key="1">
    <source>
        <dbReference type="SAM" id="Phobius"/>
    </source>
</evidence>
<dbReference type="RefSeq" id="WP_062460593.1">
    <property type="nucleotide sequence ID" value="NZ_JACHBU010000001.1"/>
</dbReference>
<evidence type="ECO:0000313" key="3">
    <source>
        <dbReference type="Proteomes" id="UP000585437"/>
    </source>
</evidence>
<keyword evidence="1" id="KW-1133">Transmembrane helix</keyword>
<evidence type="ECO:0000313" key="2">
    <source>
        <dbReference type="EMBL" id="MBB6507439.1"/>
    </source>
</evidence>
<proteinExistence type="predicted"/>
<keyword evidence="1" id="KW-0812">Transmembrane</keyword>
<keyword evidence="1" id="KW-0472">Membrane</keyword>
<protein>
    <submittedName>
        <fullName evidence="2">Putative membrane protein YeiB</fullName>
    </submittedName>
</protein>
<feature type="transmembrane region" description="Helical" evidence="1">
    <location>
        <begin position="87"/>
        <end position="111"/>
    </location>
</feature>
<organism evidence="2 3">
    <name type="scientific">Rhizobium soli</name>
    <dbReference type="NCBI Taxonomy" id="424798"/>
    <lineage>
        <taxon>Bacteria</taxon>
        <taxon>Pseudomonadati</taxon>
        <taxon>Pseudomonadota</taxon>
        <taxon>Alphaproteobacteria</taxon>
        <taxon>Hyphomicrobiales</taxon>
        <taxon>Rhizobiaceae</taxon>
        <taxon>Rhizobium/Agrobacterium group</taxon>
        <taxon>Rhizobium</taxon>
    </lineage>
</organism>
<reference evidence="2 3" key="1">
    <citation type="submission" date="2020-08" db="EMBL/GenBank/DDBJ databases">
        <title>The Agave Microbiome: Exploring the role of microbial communities in plant adaptations to desert environments.</title>
        <authorList>
            <person name="Partida-Martinez L.P."/>
        </authorList>
    </citation>
    <scope>NUCLEOTIDE SEQUENCE [LARGE SCALE GENOMIC DNA]</scope>
    <source>
        <strain evidence="2 3">AS3.12</strain>
    </source>
</reference>
<accession>A0A7X0MQF8</accession>
<comment type="caution">
    <text evidence="2">The sequence shown here is derived from an EMBL/GenBank/DDBJ whole genome shotgun (WGS) entry which is preliminary data.</text>
</comment>
<keyword evidence="3" id="KW-1185">Reference proteome</keyword>
<sequence>MRHPLLLAISAFVVWSGAFLTIYAVQATGCSLDWQSGNLGAWTSPLRLLLITMMVASVAAVVVILLRQLRPRLKAPVSETSSFINGVAIYVSIAALFSTAFCFTGVVWLTLCSA</sequence>
<feature type="transmembrane region" description="Helical" evidence="1">
    <location>
        <begin position="46"/>
        <end position="66"/>
    </location>
</feature>
<gene>
    <name evidence="2" type="ORF">F4695_000758</name>
</gene>
<dbReference type="AlphaFoldDB" id="A0A7X0MQF8"/>
<dbReference type="Proteomes" id="UP000585437">
    <property type="component" value="Unassembled WGS sequence"/>
</dbReference>